<dbReference type="InterPro" id="IPR003333">
    <property type="entry name" value="CMAS"/>
</dbReference>
<dbReference type="Gene3D" id="3.40.50.150">
    <property type="entry name" value="Vaccinia Virus protein VP39"/>
    <property type="match status" value="1"/>
</dbReference>
<evidence type="ECO:0000259" key="6">
    <source>
        <dbReference type="Pfam" id="PF25371"/>
    </source>
</evidence>
<keyword evidence="8" id="KW-1185">Reference proteome</keyword>
<comment type="caution">
    <text evidence="7">The sequence shown here is derived from an EMBL/GenBank/DDBJ whole genome shotgun (WGS) entry which is preliminary data.</text>
</comment>
<dbReference type="CDD" id="cd02440">
    <property type="entry name" value="AdoMet_MTases"/>
    <property type="match status" value="1"/>
</dbReference>
<name>A0A2S5TKJ5_9GAMM</name>
<dbReference type="InterPro" id="IPR057206">
    <property type="entry name" value="DUF7884"/>
</dbReference>
<evidence type="ECO:0000256" key="1">
    <source>
        <dbReference type="ARBA" id="ARBA00010815"/>
    </source>
</evidence>
<sequence length="392" mass="45174">MQGLLDAIARGFQGGSLEFALPDGRRFTLGAGEPRARLRFRSAAALRRVMMAPALRLGEAYMDGDWQPEGTDLKDLLGIGVRLEAHREHQTALGRWARLRSLLGEINTPLLSRRNVAHHYDLDESFYRRFLDADMHYSCAYFREPDQTLEEAQQEKCALIARKLDLQPGMSVLDIGCGWGGLAMHLAQHHGVHVTGVTLSEGQLRAAQRRARERGLEGRVEFRLQDYRDTPGRFDAVVSVGMFEHVGRPQYRRFFERVAELLQPQGVALLHTIGRECCPGGTNPWIRKYIFPGGYIPAASETLSAVECSGLWLTDLEVWRLHYARTLEEWHRRFQARREEVSAQFDERFCRMWEFYLQASEASFRDGDLVVFHLQLARDRRRLPLTREYLYR</sequence>
<evidence type="ECO:0000313" key="7">
    <source>
        <dbReference type="EMBL" id="PPE75308.1"/>
    </source>
</evidence>
<keyword evidence="4" id="KW-0949">S-adenosyl-L-methionine</keyword>
<dbReference type="GO" id="GO:0008610">
    <property type="term" value="P:lipid biosynthetic process"/>
    <property type="evidence" value="ECO:0007669"/>
    <property type="project" value="InterPro"/>
</dbReference>
<protein>
    <submittedName>
        <fullName evidence="7">SAM-dependent methyltransferase</fullName>
    </submittedName>
</protein>
<dbReference type="PIRSF" id="PIRSF003085">
    <property type="entry name" value="CMAS"/>
    <property type="match status" value="1"/>
</dbReference>
<keyword evidence="3 7" id="KW-0808">Transferase</keyword>
<gene>
    <name evidence="7" type="ORF">C3942_05075</name>
</gene>
<evidence type="ECO:0000256" key="5">
    <source>
        <dbReference type="ARBA" id="ARBA00023098"/>
    </source>
</evidence>
<dbReference type="Pfam" id="PF02353">
    <property type="entry name" value="CMAS"/>
    <property type="match status" value="1"/>
</dbReference>
<dbReference type="GO" id="GO:0032259">
    <property type="term" value="P:methylation"/>
    <property type="evidence" value="ECO:0007669"/>
    <property type="project" value="UniProtKB-KW"/>
</dbReference>
<dbReference type="GO" id="GO:0008168">
    <property type="term" value="F:methyltransferase activity"/>
    <property type="evidence" value="ECO:0007669"/>
    <property type="project" value="UniProtKB-KW"/>
</dbReference>
<reference evidence="7 8" key="1">
    <citation type="submission" date="2018-02" db="EMBL/GenBank/DDBJ databases">
        <title>Genome sequencing of Solimonas sp. HR-BB.</title>
        <authorList>
            <person name="Lee Y."/>
            <person name="Jeon C.O."/>
        </authorList>
    </citation>
    <scope>NUCLEOTIDE SEQUENCE [LARGE SCALE GENOMIC DNA]</scope>
    <source>
        <strain evidence="7 8">HR-BB</strain>
    </source>
</reference>
<dbReference type="PANTHER" id="PTHR43667:SF1">
    <property type="entry name" value="CYCLOPROPANE-FATTY-ACYL-PHOSPHOLIPID SYNTHASE"/>
    <property type="match status" value="1"/>
</dbReference>
<keyword evidence="5" id="KW-0443">Lipid metabolism</keyword>
<dbReference type="InterPro" id="IPR029063">
    <property type="entry name" value="SAM-dependent_MTases_sf"/>
</dbReference>
<organism evidence="7 8">
    <name type="scientific">Solimonas fluminis</name>
    <dbReference type="NCBI Taxonomy" id="2086571"/>
    <lineage>
        <taxon>Bacteria</taxon>
        <taxon>Pseudomonadati</taxon>
        <taxon>Pseudomonadota</taxon>
        <taxon>Gammaproteobacteria</taxon>
        <taxon>Nevskiales</taxon>
        <taxon>Nevskiaceae</taxon>
        <taxon>Solimonas</taxon>
    </lineage>
</organism>
<dbReference type="OrthoDB" id="9782855at2"/>
<evidence type="ECO:0000313" key="8">
    <source>
        <dbReference type="Proteomes" id="UP000238220"/>
    </source>
</evidence>
<evidence type="ECO:0000256" key="3">
    <source>
        <dbReference type="ARBA" id="ARBA00022679"/>
    </source>
</evidence>
<dbReference type="Proteomes" id="UP000238220">
    <property type="component" value="Unassembled WGS sequence"/>
</dbReference>
<dbReference type="SUPFAM" id="SSF53335">
    <property type="entry name" value="S-adenosyl-L-methionine-dependent methyltransferases"/>
    <property type="match status" value="1"/>
</dbReference>
<dbReference type="InterPro" id="IPR050723">
    <property type="entry name" value="CFA/CMAS"/>
</dbReference>
<evidence type="ECO:0000256" key="2">
    <source>
        <dbReference type="ARBA" id="ARBA00022603"/>
    </source>
</evidence>
<evidence type="ECO:0000256" key="4">
    <source>
        <dbReference type="ARBA" id="ARBA00022691"/>
    </source>
</evidence>
<dbReference type="PANTHER" id="PTHR43667">
    <property type="entry name" value="CYCLOPROPANE-FATTY-ACYL-PHOSPHOLIPID SYNTHASE"/>
    <property type="match status" value="1"/>
</dbReference>
<proteinExistence type="inferred from homology"/>
<dbReference type="Pfam" id="PF25371">
    <property type="entry name" value="DUF7884"/>
    <property type="match status" value="1"/>
</dbReference>
<feature type="domain" description="DUF7884" evidence="6">
    <location>
        <begin position="18"/>
        <end position="77"/>
    </location>
</feature>
<comment type="similarity">
    <text evidence="1">Belongs to the CFA/CMAS family.</text>
</comment>
<accession>A0A2S5TKJ5</accession>
<dbReference type="EMBL" id="PSNW01000002">
    <property type="protein sequence ID" value="PPE75308.1"/>
    <property type="molecule type" value="Genomic_DNA"/>
</dbReference>
<dbReference type="AlphaFoldDB" id="A0A2S5TKJ5"/>
<keyword evidence="2 7" id="KW-0489">Methyltransferase</keyword>